<dbReference type="EMBL" id="GGEC01001948">
    <property type="protein sequence ID" value="MBW82431.1"/>
    <property type="molecule type" value="Transcribed_RNA"/>
</dbReference>
<accession>A0A2P2IMJ1</accession>
<protein>
    <submittedName>
        <fullName evidence="1">Uncharacterized protein</fullName>
    </submittedName>
</protein>
<dbReference type="AlphaFoldDB" id="A0A2P2IMJ1"/>
<reference evidence="1" key="1">
    <citation type="submission" date="2018-02" db="EMBL/GenBank/DDBJ databases">
        <title>Rhizophora mucronata_Transcriptome.</title>
        <authorList>
            <person name="Meera S.P."/>
            <person name="Sreeshan A."/>
            <person name="Augustine A."/>
        </authorList>
    </citation>
    <scope>NUCLEOTIDE SEQUENCE</scope>
    <source>
        <tissue evidence="1">Leaf</tissue>
    </source>
</reference>
<sequence>MFKPFPKTLIYVVRLIMSLFQNCLML</sequence>
<proteinExistence type="predicted"/>
<organism evidence="1">
    <name type="scientific">Rhizophora mucronata</name>
    <name type="common">Asiatic mangrove</name>
    <dbReference type="NCBI Taxonomy" id="61149"/>
    <lineage>
        <taxon>Eukaryota</taxon>
        <taxon>Viridiplantae</taxon>
        <taxon>Streptophyta</taxon>
        <taxon>Embryophyta</taxon>
        <taxon>Tracheophyta</taxon>
        <taxon>Spermatophyta</taxon>
        <taxon>Magnoliopsida</taxon>
        <taxon>eudicotyledons</taxon>
        <taxon>Gunneridae</taxon>
        <taxon>Pentapetalae</taxon>
        <taxon>rosids</taxon>
        <taxon>fabids</taxon>
        <taxon>Malpighiales</taxon>
        <taxon>Rhizophoraceae</taxon>
        <taxon>Rhizophora</taxon>
    </lineage>
</organism>
<name>A0A2P2IMJ1_RHIMU</name>
<evidence type="ECO:0000313" key="1">
    <source>
        <dbReference type="EMBL" id="MBW82431.1"/>
    </source>
</evidence>